<dbReference type="AlphaFoldDB" id="A0A6J4QWX0"/>
<proteinExistence type="predicted"/>
<dbReference type="PANTHER" id="PTHR33164">
    <property type="entry name" value="TRANSCRIPTIONAL REGULATOR, MARR FAMILY"/>
    <property type="match status" value="1"/>
</dbReference>
<dbReference type="GO" id="GO:0006950">
    <property type="term" value="P:response to stress"/>
    <property type="evidence" value="ECO:0007669"/>
    <property type="project" value="TreeGrafter"/>
</dbReference>
<protein>
    <submittedName>
        <fullName evidence="2">Transcriptional regulator, MarR family</fullName>
    </submittedName>
</protein>
<dbReference type="InterPro" id="IPR011991">
    <property type="entry name" value="ArsR-like_HTH"/>
</dbReference>
<dbReference type="PRINTS" id="PR00598">
    <property type="entry name" value="HTHMARR"/>
</dbReference>
<gene>
    <name evidence="2" type="ORF">AVDCRST_MAG25-115</name>
</gene>
<dbReference type="Pfam" id="PF01047">
    <property type="entry name" value="MarR"/>
    <property type="match status" value="1"/>
</dbReference>
<dbReference type="CDD" id="cd00090">
    <property type="entry name" value="HTH_ARSR"/>
    <property type="match status" value="1"/>
</dbReference>
<organism evidence="2">
    <name type="scientific">uncultured Rubrobacteraceae bacterium</name>
    <dbReference type="NCBI Taxonomy" id="349277"/>
    <lineage>
        <taxon>Bacteria</taxon>
        <taxon>Bacillati</taxon>
        <taxon>Actinomycetota</taxon>
        <taxon>Rubrobacteria</taxon>
        <taxon>Rubrobacterales</taxon>
        <taxon>Rubrobacteraceae</taxon>
        <taxon>environmental samples</taxon>
    </lineage>
</organism>
<reference evidence="2" key="1">
    <citation type="submission" date="2020-02" db="EMBL/GenBank/DDBJ databases">
        <authorList>
            <person name="Meier V. D."/>
        </authorList>
    </citation>
    <scope>NUCLEOTIDE SEQUENCE</scope>
    <source>
        <strain evidence="2">AVDCRST_MAG25</strain>
    </source>
</reference>
<evidence type="ECO:0000313" key="2">
    <source>
        <dbReference type="EMBL" id="CAA9455875.1"/>
    </source>
</evidence>
<dbReference type="GO" id="GO:0003700">
    <property type="term" value="F:DNA-binding transcription factor activity"/>
    <property type="evidence" value="ECO:0007669"/>
    <property type="project" value="InterPro"/>
</dbReference>
<dbReference type="EMBL" id="CADCVI010000008">
    <property type="protein sequence ID" value="CAA9455875.1"/>
    <property type="molecule type" value="Genomic_DNA"/>
</dbReference>
<feature type="domain" description="HTH marR-type" evidence="1">
    <location>
        <begin position="11"/>
        <end position="143"/>
    </location>
</feature>
<dbReference type="SUPFAM" id="SSF46785">
    <property type="entry name" value="Winged helix' DNA-binding domain"/>
    <property type="match status" value="1"/>
</dbReference>
<dbReference type="InterPro" id="IPR039422">
    <property type="entry name" value="MarR/SlyA-like"/>
</dbReference>
<name>A0A6J4QWX0_9ACTN</name>
<dbReference type="Gene3D" id="1.10.10.10">
    <property type="entry name" value="Winged helix-like DNA-binding domain superfamily/Winged helix DNA-binding domain"/>
    <property type="match status" value="1"/>
</dbReference>
<accession>A0A6J4QWX0</accession>
<dbReference type="InterPro" id="IPR036388">
    <property type="entry name" value="WH-like_DNA-bd_sf"/>
</dbReference>
<dbReference type="SMART" id="SM00347">
    <property type="entry name" value="HTH_MARR"/>
    <property type="match status" value="1"/>
</dbReference>
<dbReference type="InterPro" id="IPR036390">
    <property type="entry name" value="WH_DNA-bd_sf"/>
</dbReference>
<dbReference type="InterPro" id="IPR000835">
    <property type="entry name" value="HTH_MarR-typ"/>
</dbReference>
<evidence type="ECO:0000259" key="1">
    <source>
        <dbReference type="PROSITE" id="PS50995"/>
    </source>
</evidence>
<sequence>MIGPGRAGRIGETSGFVLAKAARAHRARVGAALAEVGLHVGQEMVLLELWNEDGLRGGELAARLGVEPPTVSRMLGRLEGCGLLERRRDPEDARSFRVCLTDRGRGLQGPVEDLWLGVEERAFRGMTEEEIQLLKGLLNRVRENLCAG</sequence>
<dbReference type="PROSITE" id="PS50995">
    <property type="entry name" value="HTH_MARR_2"/>
    <property type="match status" value="1"/>
</dbReference>
<dbReference type="PANTHER" id="PTHR33164:SF43">
    <property type="entry name" value="HTH-TYPE TRANSCRIPTIONAL REPRESSOR YETL"/>
    <property type="match status" value="1"/>
</dbReference>